<keyword evidence="9" id="KW-0539">Nucleus</keyword>
<protein>
    <recommendedName>
        <fullName evidence="5">Snurportin-1</fullName>
    </recommendedName>
</protein>
<dbReference type="OMA" id="ENWIMVP"/>
<evidence type="ECO:0000256" key="1">
    <source>
        <dbReference type="ARBA" id="ARBA00003975"/>
    </source>
</evidence>
<comment type="caution">
    <text evidence="11">The sequence shown here is derived from an EMBL/GenBank/DDBJ whole genome shotgun (WGS) entry which is preliminary data.</text>
</comment>
<dbReference type="GO" id="GO:0003723">
    <property type="term" value="F:RNA binding"/>
    <property type="evidence" value="ECO:0007669"/>
    <property type="project" value="UniProtKB-KW"/>
</dbReference>
<accession>A0A0C2ML95</accession>
<feature type="domain" description="Snurportin-1 m3G cap-binding" evidence="10">
    <location>
        <begin position="63"/>
        <end position="236"/>
    </location>
</feature>
<dbReference type="GO" id="GO:0061015">
    <property type="term" value="P:snRNA import into nucleus"/>
    <property type="evidence" value="ECO:0007669"/>
    <property type="project" value="InterPro"/>
</dbReference>
<dbReference type="GO" id="GO:0005634">
    <property type="term" value="C:nucleus"/>
    <property type="evidence" value="ECO:0007669"/>
    <property type="project" value="UniProtKB-SubCell"/>
</dbReference>
<dbReference type="GO" id="GO:0005737">
    <property type="term" value="C:cytoplasm"/>
    <property type="evidence" value="ECO:0007669"/>
    <property type="project" value="UniProtKB-SubCell"/>
</dbReference>
<evidence type="ECO:0000259" key="10">
    <source>
        <dbReference type="Pfam" id="PF21974"/>
    </source>
</evidence>
<keyword evidence="6" id="KW-0813">Transport</keyword>
<evidence type="ECO:0000256" key="4">
    <source>
        <dbReference type="ARBA" id="ARBA00007540"/>
    </source>
</evidence>
<name>A0A0C2ML95_THEKT</name>
<evidence type="ECO:0000256" key="9">
    <source>
        <dbReference type="ARBA" id="ARBA00023242"/>
    </source>
</evidence>
<evidence type="ECO:0000256" key="6">
    <source>
        <dbReference type="ARBA" id="ARBA00022448"/>
    </source>
</evidence>
<comment type="similarity">
    <text evidence="4">Belongs to the snurportin family.</text>
</comment>
<sequence>METPVSQRLYEKYFKFSSDQTRLEKALDEQKIKREKMIEKLRASCEESQSTSESNVSIHPDELMIPETSRSLPLDFDSWVVVVRPKGVRYLVLSHHGSTKLYDEEGKHVKTLRTCLPGGGVFRRGGPCIIDCVYSELSNTFYIVDILSWNKQTFVGCASEERFLFVSFKISDILCDHQITSICKRKNFPLFSDLARFKISSPVQVKELVDSLNFQIEGYYIYHMRGMYFVNESSPLFLYVTKDDFESHFSVPPKVFETPLIENQTPGLVPMDID</sequence>
<evidence type="ECO:0000256" key="2">
    <source>
        <dbReference type="ARBA" id="ARBA00004123"/>
    </source>
</evidence>
<keyword evidence="12" id="KW-1185">Reference proteome</keyword>
<gene>
    <name evidence="11" type="ORF">RF11_04312</name>
</gene>
<evidence type="ECO:0000256" key="3">
    <source>
        <dbReference type="ARBA" id="ARBA00004496"/>
    </source>
</evidence>
<evidence type="ECO:0000313" key="11">
    <source>
        <dbReference type="EMBL" id="KII62411.1"/>
    </source>
</evidence>
<evidence type="ECO:0000256" key="5">
    <source>
        <dbReference type="ARBA" id="ARBA00016034"/>
    </source>
</evidence>
<evidence type="ECO:0000256" key="8">
    <source>
        <dbReference type="ARBA" id="ARBA00022884"/>
    </source>
</evidence>
<dbReference type="InterPro" id="IPR017336">
    <property type="entry name" value="Snurportin-1"/>
</dbReference>
<comment type="subcellular location">
    <subcellularLocation>
        <location evidence="3">Cytoplasm</location>
    </subcellularLocation>
    <subcellularLocation>
        <location evidence="2">Nucleus</location>
    </subcellularLocation>
</comment>
<reference evidence="11 12" key="1">
    <citation type="journal article" date="2014" name="Genome Biol. Evol.">
        <title>The genome of the myxosporean Thelohanellus kitauei shows adaptations to nutrient acquisition within its fish host.</title>
        <authorList>
            <person name="Yang Y."/>
            <person name="Xiong J."/>
            <person name="Zhou Z."/>
            <person name="Huo F."/>
            <person name="Miao W."/>
            <person name="Ran C."/>
            <person name="Liu Y."/>
            <person name="Zhang J."/>
            <person name="Feng J."/>
            <person name="Wang M."/>
            <person name="Wang M."/>
            <person name="Wang L."/>
            <person name="Yao B."/>
        </authorList>
    </citation>
    <scope>NUCLEOTIDE SEQUENCE [LARGE SCALE GENOMIC DNA]</scope>
    <source>
        <strain evidence="11">Wuqing</strain>
    </source>
</reference>
<organism evidence="11 12">
    <name type="scientific">Thelohanellus kitauei</name>
    <name type="common">Myxosporean</name>
    <dbReference type="NCBI Taxonomy" id="669202"/>
    <lineage>
        <taxon>Eukaryota</taxon>
        <taxon>Metazoa</taxon>
        <taxon>Cnidaria</taxon>
        <taxon>Myxozoa</taxon>
        <taxon>Myxosporea</taxon>
        <taxon>Bivalvulida</taxon>
        <taxon>Platysporina</taxon>
        <taxon>Myxobolidae</taxon>
        <taxon>Thelohanellus</taxon>
    </lineage>
</organism>
<dbReference type="InterPro" id="IPR047857">
    <property type="entry name" value="Snurportin1_C"/>
</dbReference>
<keyword evidence="8" id="KW-0694">RNA-binding</keyword>
<dbReference type="PANTHER" id="PTHR13403:SF6">
    <property type="entry name" value="SNURPORTIN-1"/>
    <property type="match status" value="1"/>
</dbReference>
<evidence type="ECO:0000313" key="12">
    <source>
        <dbReference type="Proteomes" id="UP000031668"/>
    </source>
</evidence>
<dbReference type="EMBL" id="JWZT01004986">
    <property type="protein sequence ID" value="KII62411.1"/>
    <property type="molecule type" value="Genomic_DNA"/>
</dbReference>
<keyword evidence="7" id="KW-0963">Cytoplasm</keyword>
<dbReference type="OrthoDB" id="10003593at2759"/>
<proteinExistence type="inferred from homology"/>
<dbReference type="Pfam" id="PF21974">
    <property type="entry name" value="SPN1_m3Gcap_bd"/>
    <property type="match status" value="1"/>
</dbReference>
<comment type="function">
    <text evidence="1">Functions as an U snRNP-specific nuclear import adapter. Involved in the trimethylguanosine (m3G)-cap-dependent nuclear import of U snRNPs. Binds specifically to the terminal m3G-cap U snRNAs.</text>
</comment>
<dbReference type="PANTHER" id="PTHR13403">
    <property type="entry name" value="SNURPORTIN1 RNUT1 PROTEIN RNA, U TRANSPORTER 1"/>
    <property type="match status" value="1"/>
</dbReference>
<dbReference type="Proteomes" id="UP000031668">
    <property type="component" value="Unassembled WGS sequence"/>
</dbReference>
<dbReference type="SUPFAM" id="SSF56091">
    <property type="entry name" value="DNA ligase/mRNA capping enzyme, catalytic domain"/>
    <property type="match status" value="1"/>
</dbReference>
<evidence type="ECO:0000256" key="7">
    <source>
        <dbReference type="ARBA" id="ARBA00022490"/>
    </source>
</evidence>
<dbReference type="Gene3D" id="3.30.470.30">
    <property type="entry name" value="DNA ligase/mRNA capping enzyme"/>
    <property type="match status" value="1"/>
</dbReference>
<dbReference type="AlphaFoldDB" id="A0A0C2ML95"/>